<dbReference type="InterPro" id="IPR000304">
    <property type="entry name" value="Pyrroline-COOH_reductase"/>
</dbReference>
<dbReference type="GO" id="GO:0005737">
    <property type="term" value="C:cytoplasm"/>
    <property type="evidence" value="ECO:0007669"/>
    <property type="project" value="UniProtKB-SubCell"/>
</dbReference>
<evidence type="ECO:0000256" key="10">
    <source>
        <dbReference type="NCBIfam" id="TIGR00112"/>
    </source>
</evidence>
<keyword evidence="6 9" id="KW-0521">NADP</keyword>
<feature type="binding site" evidence="11">
    <location>
        <begin position="68"/>
        <end position="71"/>
    </location>
    <ligand>
        <name>NADP(+)</name>
        <dbReference type="ChEBI" id="CHEBI:58349"/>
    </ligand>
</feature>
<dbReference type="Pfam" id="PF03807">
    <property type="entry name" value="F420_oxidored"/>
    <property type="match status" value="1"/>
</dbReference>
<gene>
    <name evidence="9" type="primary">proC</name>
    <name evidence="14" type="ORF">SAMN02910418_01909</name>
</gene>
<accession>A0A1H4CBL0</accession>
<dbReference type="UniPathway" id="UPA00098">
    <property type="reaction ID" value="UER00361"/>
</dbReference>
<evidence type="ECO:0000313" key="14">
    <source>
        <dbReference type="EMBL" id="SEA57679.1"/>
    </source>
</evidence>
<evidence type="ECO:0000259" key="12">
    <source>
        <dbReference type="Pfam" id="PF03807"/>
    </source>
</evidence>
<comment type="catalytic activity">
    <reaction evidence="9">
        <text>L-proline + NAD(+) = (S)-1-pyrroline-5-carboxylate + NADH + 2 H(+)</text>
        <dbReference type="Rhea" id="RHEA:14105"/>
        <dbReference type="ChEBI" id="CHEBI:15378"/>
        <dbReference type="ChEBI" id="CHEBI:17388"/>
        <dbReference type="ChEBI" id="CHEBI:57540"/>
        <dbReference type="ChEBI" id="CHEBI:57945"/>
        <dbReference type="ChEBI" id="CHEBI:60039"/>
        <dbReference type="EC" id="1.5.1.2"/>
    </reaction>
</comment>
<evidence type="ECO:0000256" key="9">
    <source>
        <dbReference type="HAMAP-Rule" id="MF_01925"/>
    </source>
</evidence>
<dbReference type="PANTHER" id="PTHR11645:SF0">
    <property type="entry name" value="PYRROLINE-5-CARBOXYLATE REDUCTASE 3"/>
    <property type="match status" value="1"/>
</dbReference>
<dbReference type="Gene3D" id="1.10.3730.10">
    <property type="entry name" value="ProC C-terminal domain-like"/>
    <property type="match status" value="1"/>
</dbReference>
<keyword evidence="5 9" id="KW-0641">Proline biosynthesis</keyword>
<protein>
    <recommendedName>
        <fullName evidence="9 10">Pyrroline-5-carboxylate reductase</fullName>
        <shortName evidence="9">P5C reductase</shortName>
        <shortName evidence="9">P5CR</shortName>
        <ecNumber evidence="9 10">1.5.1.2</ecNumber>
    </recommendedName>
    <alternativeName>
        <fullName evidence="9">PCA reductase</fullName>
    </alternativeName>
</protein>
<comment type="function">
    <text evidence="8 9">Catalyzes the reduction of 1-pyrroline-5-carboxylate (PCA) to L-proline.</text>
</comment>
<dbReference type="HAMAP" id="MF_01925">
    <property type="entry name" value="P5C_reductase"/>
    <property type="match status" value="1"/>
</dbReference>
<dbReference type="Gene3D" id="3.40.50.720">
    <property type="entry name" value="NAD(P)-binding Rossmann-like Domain"/>
    <property type="match status" value="1"/>
</dbReference>
<dbReference type="InterPro" id="IPR036291">
    <property type="entry name" value="NAD(P)-bd_dom_sf"/>
</dbReference>
<dbReference type="EMBL" id="FNQV01000012">
    <property type="protein sequence ID" value="SEA57679.1"/>
    <property type="molecule type" value="Genomic_DNA"/>
</dbReference>
<feature type="binding site" evidence="11">
    <location>
        <position position="55"/>
    </location>
    <ligand>
        <name>NADPH</name>
        <dbReference type="ChEBI" id="CHEBI:57783"/>
    </ligand>
</feature>
<comment type="pathway">
    <text evidence="9">Amino-acid biosynthesis; L-proline biosynthesis; L-proline from L-glutamate 5-semialdehyde: step 1/1.</text>
</comment>
<comment type="subcellular location">
    <subcellularLocation>
        <location evidence="1 9">Cytoplasm</location>
    </subcellularLocation>
</comment>
<dbReference type="SUPFAM" id="SSF51735">
    <property type="entry name" value="NAD(P)-binding Rossmann-fold domains"/>
    <property type="match status" value="1"/>
</dbReference>
<dbReference type="OrthoDB" id="9805754at2"/>
<dbReference type="InterPro" id="IPR029036">
    <property type="entry name" value="P5CR_dimer"/>
</dbReference>
<evidence type="ECO:0000256" key="8">
    <source>
        <dbReference type="ARBA" id="ARBA00058118"/>
    </source>
</evidence>
<dbReference type="Pfam" id="PF14748">
    <property type="entry name" value="P5CR_dimer"/>
    <property type="match status" value="1"/>
</dbReference>
<evidence type="ECO:0000256" key="1">
    <source>
        <dbReference type="ARBA" id="ARBA00004496"/>
    </source>
</evidence>
<evidence type="ECO:0000256" key="11">
    <source>
        <dbReference type="PIRSR" id="PIRSR000193-1"/>
    </source>
</evidence>
<organism evidence="14 15">
    <name type="scientific">Bowdeniella nasicola</name>
    <dbReference type="NCBI Taxonomy" id="208480"/>
    <lineage>
        <taxon>Bacteria</taxon>
        <taxon>Bacillati</taxon>
        <taxon>Actinomycetota</taxon>
        <taxon>Actinomycetes</taxon>
        <taxon>Actinomycetales</taxon>
        <taxon>Actinomycetaceae</taxon>
        <taxon>Bowdeniella</taxon>
    </lineage>
</organism>
<feature type="domain" description="Pyrroline-5-carboxylate reductase dimerisation" evidence="13">
    <location>
        <begin position="161"/>
        <end position="268"/>
    </location>
</feature>
<evidence type="ECO:0000259" key="13">
    <source>
        <dbReference type="Pfam" id="PF14748"/>
    </source>
</evidence>
<dbReference type="GO" id="GO:0055129">
    <property type="term" value="P:L-proline biosynthetic process"/>
    <property type="evidence" value="ECO:0007669"/>
    <property type="project" value="UniProtKB-UniRule"/>
</dbReference>
<dbReference type="Proteomes" id="UP000199288">
    <property type="component" value="Unassembled WGS sequence"/>
</dbReference>
<evidence type="ECO:0000256" key="5">
    <source>
        <dbReference type="ARBA" id="ARBA00022650"/>
    </source>
</evidence>
<evidence type="ECO:0000313" key="15">
    <source>
        <dbReference type="Proteomes" id="UP000199288"/>
    </source>
</evidence>
<feature type="domain" description="Pyrroline-5-carboxylate reductase catalytic N-terminal" evidence="12">
    <location>
        <begin position="4"/>
        <end position="98"/>
    </location>
</feature>
<dbReference type="SUPFAM" id="SSF48179">
    <property type="entry name" value="6-phosphogluconate dehydrogenase C-terminal domain-like"/>
    <property type="match status" value="1"/>
</dbReference>
<evidence type="ECO:0000256" key="7">
    <source>
        <dbReference type="ARBA" id="ARBA00023002"/>
    </source>
</evidence>
<evidence type="ECO:0000256" key="2">
    <source>
        <dbReference type="ARBA" id="ARBA00005525"/>
    </source>
</evidence>
<keyword evidence="7 9" id="KW-0560">Oxidoreductase</keyword>
<evidence type="ECO:0000256" key="3">
    <source>
        <dbReference type="ARBA" id="ARBA00022490"/>
    </source>
</evidence>
<proteinExistence type="inferred from homology"/>
<comment type="catalytic activity">
    <reaction evidence="9">
        <text>L-proline + NADP(+) = (S)-1-pyrroline-5-carboxylate + NADPH + 2 H(+)</text>
        <dbReference type="Rhea" id="RHEA:14109"/>
        <dbReference type="ChEBI" id="CHEBI:15378"/>
        <dbReference type="ChEBI" id="CHEBI:17388"/>
        <dbReference type="ChEBI" id="CHEBI:57783"/>
        <dbReference type="ChEBI" id="CHEBI:58349"/>
        <dbReference type="ChEBI" id="CHEBI:60039"/>
        <dbReference type="EC" id="1.5.1.2"/>
    </reaction>
</comment>
<dbReference type="FunFam" id="3.40.50.720:FF:000190">
    <property type="entry name" value="Pyrroline-5-carboxylate reductase"/>
    <property type="match status" value="1"/>
</dbReference>
<dbReference type="PIRSF" id="PIRSF000193">
    <property type="entry name" value="Pyrrol-5-carb_rd"/>
    <property type="match status" value="1"/>
</dbReference>
<dbReference type="GO" id="GO:0004735">
    <property type="term" value="F:pyrroline-5-carboxylate reductase activity"/>
    <property type="evidence" value="ECO:0007669"/>
    <property type="project" value="UniProtKB-UniRule"/>
</dbReference>
<feature type="binding site" evidence="11">
    <location>
        <begin position="7"/>
        <end position="12"/>
    </location>
    <ligand>
        <name>NADP(+)</name>
        <dbReference type="ChEBI" id="CHEBI:58349"/>
    </ligand>
</feature>
<dbReference type="RefSeq" id="WP_092565318.1">
    <property type="nucleotide sequence ID" value="NZ_FNQV01000012.1"/>
</dbReference>
<dbReference type="PANTHER" id="PTHR11645">
    <property type="entry name" value="PYRROLINE-5-CARBOXYLATE REDUCTASE"/>
    <property type="match status" value="1"/>
</dbReference>
<evidence type="ECO:0000256" key="6">
    <source>
        <dbReference type="ARBA" id="ARBA00022857"/>
    </source>
</evidence>
<reference evidence="15" key="1">
    <citation type="submission" date="2016-10" db="EMBL/GenBank/DDBJ databases">
        <authorList>
            <person name="Varghese N."/>
            <person name="Submissions S."/>
        </authorList>
    </citation>
    <scope>NUCLEOTIDE SEQUENCE [LARGE SCALE GENOMIC DNA]</scope>
    <source>
        <strain evidence="15">KPR-1</strain>
    </source>
</reference>
<dbReference type="EC" id="1.5.1.2" evidence="9 10"/>
<keyword evidence="3 9" id="KW-0963">Cytoplasm</keyword>
<comment type="similarity">
    <text evidence="2 9">Belongs to the pyrroline-5-carboxylate reductase family.</text>
</comment>
<keyword evidence="4 9" id="KW-0028">Amino-acid biosynthesis</keyword>
<dbReference type="FunFam" id="1.10.3730.10:FF:000001">
    <property type="entry name" value="Pyrroline-5-carboxylate reductase"/>
    <property type="match status" value="1"/>
</dbReference>
<dbReference type="AlphaFoldDB" id="A0A1H4CBL0"/>
<sequence>MTTYGFIGAGNMASAIISGMLDGGTKKSDVVVTDAAKDARAAIEKKTGVRTVDSNMSVVECSDVVILAVKPHIIPIVLDEISEAIAEHEPLVVSIAAGLGLAALEELTPKGTKIVRVMPNVNAMVGAGMAAVTGNDAARKKDVAEVVKIFSQVGEAIELEERDFSAYTALAGSSPAFVFSFIDALARGGVKNGIAKPLAIKIAAQAVLGSATMVLDKADEGLTPADLVDMVSSPGGTTVAGTVAMEKAGFTPAVVDGVDAVVTRDKELGA</sequence>
<dbReference type="NCBIfam" id="TIGR00112">
    <property type="entry name" value="proC"/>
    <property type="match status" value="1"/>
</dbReference>
<dbReference type="InterPro" id="IPR028939">
    <property type="entry name" value="P5C_Rdtase_cat_N"/>
</dbReference>
<name>A0A1H4CBL0_9ACTO</name>
<keyword evidence="15" id="KW-1185">Reference proteome</keyword>
<evidence type="ECO:0000256" key="4">
    <source>
        <dbReference type="ARBA" id="ARBA00022605"/>
    </source>
</evidence>
<dbReference type="InterPro" id="IPR008927">
    <property type="entry name" value="6-PGluconate_DH-like_C_sf"/>
</dbReference>